<feature type="transmembrane region" description="Helical" evidence="1">
    <location>
        <begin position="15"/>
        <end position="35"/>
    </location>
</feature>
<dbReference type="PANTHER" id="PTHR45815:SF3">
    <property type="entry name" value="PROTEIN DISULFIDE-ISOMERASE A6"/>
    <property type="match status" value="1"/>
</dbReference>
<keyword evidence="1" id="KW-0472">Membrane</keyword>
<evidence type="ECO:0000256" key="1">
    <source>
        <dbReference type="SAM" id="Phobius"/>
    </source>
</evidence>
<dbReference type="Pfam" id="PF00085">
    <property type="entry name" value="Thioredoxin"/>
    <property type="match status" value="1"/>
</dbReference>
<name>A0AAU7C5N0_9LACO</name>
<dbReference type="GO" id="GO:0015035">
    <property type="term" value="F:protein-disulfide reductase activity"/>
    <property type="evidence" value="ECO:0007669"/>
    <property type="project" value="TreeGrafter"/>
</dbReference>
<dbReference type="RefSeq" id="WP_347963558.1">
    <property type="nucleotide sequence ID" value="NZ_CP154878.1"/>
</dbReference>
<dbReference type="InterPro" id="IPR036249">
    <property type="entry name" value="Thioredoxin-like_sf"/>
</dbReference>
<accession>A0AAU7C5N0</accession>
<keyword evidence="1" id="KW-0812">Transmembrane</keyword>
<evidence type="ECO:0000259" key="2">
    <source>
        <dbReference type="Pfam" id="PF00085"/>
    </source>
</evidence>
<proteinExistence type="predicted"/>
<dbReference type="CDD" id="cd02947">
    <property type="entry name" value="TRX_family"/>
    <property type="match status" value="1"/>
</dbReference>
<dbReference type="Gene3D" id="3.40.30.10">
    <property type="entry name" value="Glutaredoxin"/>
    <property type="match status" value="1"/>
</dbReference>
<dbReference type="InterPro" id="IPR013766">
    <property type="entry name" value="Thioredoxin_domain"/>
</dbReference>
<dbReference type="SUPFAM" id="SSF52833">
    <property type="entry name" value="Thioredoxin-like"/>
    <property type="match status" value="1"/>
</dbReference>
<dbReference type="PANTHER" id="PTHR45815">
    <property type="entry name" value="PROTEIN DISULFIDE-ISOMERASE A6"/>
    <property type="match status" value="1"/>
</dbReference>
<feature type="domain" description="Thioredoxin" evidence="2">
    <location>
        <begin position="42"/>
        <end position="138"/>
    </location>
</feature>
<gene>
    <name evidence="3" type="ORF">ABC765_05040</name>
</gene>
<keyword evidence="1" id="KW-1133">Transmembrane helix</keyword>
<reference evidence="3" key="1">
    <citation type="submission" date="2024-04" db="EMBL/GenBank/DDBJ databases">
        <title>Limosilactobacillus allomucosae sp. nov., a novel species isolated from wild boar faecal samples as a potential probiotics for domestic pigs.</title>
        <authorList>
            <person name="Chen B."/>
        </authorList>
    </citation>
    <scope>NUCLEOTIDE SEQUENCE</scope>
    <source>
        <strain evidence="3">WILCCON 0051</strain>
    </source>
</reference>
<sequence>MYSDNPVKEQRRRRITIGIIAVLIISGALFGFHFFHSYRRTDTTAQAKLMSSSTPTVVVFYSKTCSDCKHVAATVHKADYESRLADNVIGLGDASSKRHHVAYVEWQNGRDKRLFEQYNIKSVPTFMVFQNGQPQPLETVNGLPVYQYSGTDKQKIKQIFQRLTLEAQVTENQTN</sequence>
<dbReference type="EMBL" id="CP154878">
    <property type="protein sequence ID" value="XBG96454.1"/>
    <property type="molecule type" value="Genomic_DNA"/>
</dbReference>
<dbReference type="GO" id="GO:0034976">
    <property type="term" value="P:response to endoplasmic reticulum stress"/>
    <property type="evidence" value="ECO:0007669"/>
    <property type="project" value="TreeGrafter"/>
</dbReference>
<evidence type="ECO:0000313" key="3">
    <source>
        <dbReference type="EMBL" id="XBG96454.1"/>
    </source>
</evidence>
<dbReference type="KEGG" id="lalo:ABC765_05040"/>
<organism evidence="3">
    <name type="scientific">Limosilactobacillus allomucosae</name>
    <dbReference type="NCBI Taxonomy" id="3142938"/>
    <lineage>
        <taxon>Bacteria</taxon>
        <taxon>Bacillati</taxon>
        <taxon>Bacillota</taxon>
        <taxon>Bacilli</taxon>
        <taxon>Lactobacillales</taxon>
        <taxon>Lactobacillaceae</taxon>
        <taxon>Limosilactobacillus</taxon>
    </lineage>
</organism>
<protein>
    <submittedName>
        <fullName evidence="3">Thioredoxin family protein</fullName>
    </submittedName>
</protein>
<dbReference type="AlphaFoldDB" id="A0AAU7C5N0"/>